<dbReference type="STRING" id="702745.SAMN05421818_10335"/>
<organism evidence="1 2">
    <name type="scientific">Myroides phaeus</name>
    <dbReference type="NCBI Taxonomy" id="702745"/>
    <lineage>
        <taxon>Bacteria</taxon>
        <taxon>Pseudomonadati</taxon>
        <taxon>Bacteroidota</taxon>
        <taxon>Flavobacteriia</taxon>
        <taxon>Flavobacteriales</taxon>
        <taxon>Flavobacteriaceae</taxon>
        <taxon>Myroides</taxon>
    </lineage>
</organism>
<accession>A0A1G8BZC6</accession>
<dbReference type="EMBL" id="FNDQ01000003">
    <property type="protein sequence ID" value="SDH38403.1"/>
    <property type="molecule type" value="Genomic_DNA"/>
</dbReference>
<evidence type="ECO:0000313" key="1">
    <source>
        <dbReference type="EMBL" id="SDH38403.1"/>
    </source>
</evidence>
<dbReference type="Proteomes" id="UP000243588">
    <property type="component" value="Unassembled WGS sequence"/>
</dbReference>
<keyword evidence="2" id="KW-1185">Reference proteome</keyword>
<evidence type="ECO:0000313" key="2">
    <source>
        <dbReference type="Proteomes" id="UP000243588"/>
    </source>
</evidence>
<dbReference type="AlphaFoldDB" id="A0A1G8BZC6"/>
<gene>
    <name evidence="1" type="ORF">SAMN05421818_10335</name>
</gene>
<reference evidence="2" key="1">
    <citation type="submission" date="2016-10" db="EMBL/GenBank/DDBJ databases">
        <authorList>
            <person name="Varghese N."/>
            <person name="Submissions S."/>
        </authorList>
    </citation>
    <scope>NUCLEOTIDE SEQUENCE [LARGE SCALE GENOMIC DNA]</scope>
    <source>
        <strain evidence="2">DSM 23313</strain>
    </source>
</reference>
<proteinExistence type="predicted"/>
<name>A0A1G8BZC6_9FLAO</name>
<sequence>MKKYLILVLLFVMPICAYLFFATGVNQFVRLPVITEGVNELPIGKTSLNKQPKLEGKITVLGFPGGHLFRDRGDAFNLNQKIYKRYLDFEDFQLVMVLPLGSEAEAEKVVNELSPISDMSNWNYLFLKPEEIQEFYNSLGLVGKLDDDLASSNVYIIDKDKNLRGRKGPNKMGDFEYKEGYSTISAAELNNDMMDDVKVVLAEYRLALKQYKRINKGE</sequence>
<dbReference type="RefSeq" id="WP_245722922.1">
    <property type="nucleotide sequence ID" value="NZ_FNDQ01000003.1"/>
</dbReference>
<protein>
    <submittedName>
        <fullName evidence="1">Uncharacterized protein</fullName>
    </submittedName>
</protein>